<dbReference type="Pfam" id="PF07717">
    <property type="entry name" value="OB_NTP_bind"/>
    <property type="match status" value="1"/>
</dbReference>
<evidence type="ECO:0000259" key="9">
    <source>
        <dbReference type="PROSITE" id="PS51192"/>
    </source>
</evidence>
<keyword evidence="5" id="KW-0347">Helicase</keyword>
<dbReference type="AlphaFoldDB" id="A0AAD9IHB1"/>
<dbReference type="CDD" id="cd18791">
    <property type="entry name" value="SF2_C_RHA"/>
    <property type="match status" value="1"/>
</dbReference>
<keyword evidence="4" id="KW-0378">Hydrolase</keyword>
<dbReference type="PROSITE" id="PS51194">
    <property type="entry name" value="HELICASE_CTER"/>
    <property type="match status" value="1"/>
</dbReference>
<proteinExistence type="inferred from homology"/>
<keyword evidence="12" id="KW-1185">Reference proteome</keyword>
<dbReference type="GO" id="GO:0003723">
    <property type="term" value="F:RNA binding"/>
    <property type="evidence" value="ECO:0007669"/>
    <property type="project" value="TreeGrafter"/>
</dbReference>
<dbReference type="Gene3D" id="1.20.120.1080">
    <property type="match status" value="1"/>
</dbReference>
<dbReference type="GO" id="GO:0003724">
    <property type="term" value="F:RNA helicase activity"/>
    <property type="evidence" value="ECO:0007669"/>
    <property type="project" value="UniProtKB-EC"/>
</dbReference>
<reference evidence="11" key="1">
    <citation type="submission" date="2021-01" db="EMBL/GenBank/DDBJ databases">
        <authorList>
            <person name="Eckstrom K.M.E."/>
        </authorList>
    </citation>
    <scope>NUCLEOTIDE SEQUENCE</scope>
    <source>
        <strain evidence="11">UVCC 0001</strain>
    </source>
</reference>
<sequence length="736" mass="80741">MTGYRRPETTQTSRFGLSYGVDRGSKAEAPAARHNPHEARSLAEQRRLLPVHAHRDEILYLVEQYTTTIVVGETGSGKTTQIPQYLHEAGWTSASKRVVCTQPRRVAAMLVAARVAEEMGCQVGEAVGYAIRFEDATDPSRTRIKFCTDGVLLREMMTDPLLTQYSVVMVDEAHERSLATDLLLGLLKARRACDGDDKIVRRRPDLRIIISSATIEAEHFARFFNHPAARFPPEKRAHVAMRPLDSQHPSPQSALLSVEGRTHHIHYLERPCSDYLSTAVQTALDIHRQRLPGDILVFLTGQDECQAAVRLLREGSDGRVGDLELQAMPLYAGLAAAQQLAALAPAPRGVRKVIVATNIAETSVTIEGVVYVVDCCFAKQRAFNPLTGLESVLIAPISRASAAQRAGRAGRVRPGHAFRLCTEADFFETLPETARPEMQRADLAAAVLQLKALGIDNIMKFEWLSPPAPEAMIRALETLHALGALGEDAKLTPLGQQLAALPLSPQLGCMLLRACATGCAQEMLTIVSVLSVETIWAPGSKAEVDELKSRFAAAEGDLPTFLNVWKAWTVNGRRGRWSKENGINQRAMLRVADIRAQVESFLRRAGFAWQSSALDSHARLDEREAGLLAVRKAAAAGLFIQAAHLTDELHVRRTDASDAGAGVYRLVRSGGSEAAAAKLRIHHSSALFRCQPAWVCFFSAEQNDTGWYEMRDLLVVEPSWLTELAPHMYQMVTGAG</sequence>
<dbReference type="PANTHER" id="PTHR18934:SF136">
    <property type="entry name" value="ATP-DEPENDENT RNA HELICASE DHX35-RELATED"/>
    <property type="match status" value="1"/>
</dbReference>
<dbReference type="EMBL" id="JASFZW010000011">
    <property type="protein sequence ID" value="KAK2076137.1"/>
    <property type="molecule type" value="Genomic_DNA"/>
</dbReference>
<dbReference type="GO" id="GO:0016787">
    <property type="term" value="F:hydrolase activity"/>
    <property type="evidence" value="ECO:0007669"/>
    <property type="project" value="UniProtKB-KW"/>
</dbReference>
<dbReference type="InterPro" id="IPR007502">
    <property type="entry name" value="Helicase-assoc_dom"/>
</dbReference>
<gene>
    <name evidence="11" type="ORF">QBZ16_001069</name>
</gene>
<dbReference type="Gene3D" id="3.40.50.300">
    <property type="entry name" value="P-loop containing nucleotide triphosphate hydrolases"/>
    <property type="match status" value="2"/>
</dbReference>
<dbReference type="InterPro" id="IPR014001">
    <property type="entry name" value="Helicase_ATP-bd"/>
</dbReference>
<dbReference type="PANTHER" id="PTHR18934">
    <property type="entry name" value="ATP-DEPENDENT RNA HELICASE"/>
    <property type="match status" value="1"/>
</dbReference>
<evidence type="ECO:0000256" key="1">
    <source>
        <dbReference type="ARBA" id="ARBA00008792"/>
    </source>
</evidence>
<dbReference type="Pfam" id="PF04408">
    <property type="entry name" value="WHD_HA2"/>
    <property type="match status" value="1"/>
</dbReference>
<dbReference type="PROSITE" id="PS51192">
    <property type="entry name" value="HELICASE_ATP_BIND_1"/>
    <property type="match status" value="1"/>
</dbReference>
<comment type="similarity">
    <text evidence="1">Belongs to the DEAD box helicase family. DEAH subfamily.</text>
</comment>
<dbReference type="SUPFAM" id="SSF52540">
    <property type="entry name" value="P-loop containing nucleoside triphosphate hydrolases"/>
    <property type="match status" value="1"/>
</dbReference>
<evidence type="ECO:0000313" key="11">
    <source>
        <dbReference type="EMBL" id="KAK2076137.1"/>
    </source>
</evidence>
<comment type="catalytic activity">
    <reaction evidence="7">
        <text>ATP + H2O = ADP + phosphate + H(+)</text>
        <dbReference type="Rhea" id="RHEA:13065"/>
        <dbReference type="ChEBI" id="CHEBI:15377"/>
        <dbReference type="ChEBI" id="CHEBI:15378"/>
        <dbReference type="ChEBI" id="CHEBI:30616"/>
        <dbReference type="ChEBI" id="CHEBI:43474"/>
        <dbReference type="ChEBI" id="CHEBI:456216"/>
        <dbReference type="EC" id="3.6.4.13"/>
    </reaction>
</comment>
<dbReference type="EC" id="3.6.4.13" evidence="2"/>
<dbReference type="Pfam" id="PF00271">
    <property type="entry name" value="Helicase_C"/>
    <property type="match status" value="1"/>
</dbReference>
<dbReference type="InterPro" id="IPR002464">
    <property type="entry name" value="DNA/RNA_helicase_DEAH_CS"/>
</dbReference>
<dbReference type="Pfam" id="PF00270">
    <property type="entry name" value="DEAD"/>
    <property type="match status" value="1"/>
</dbReference>
<dbReference type="SMART" id="SM00490">
    <property type="entry name" value="HELICc"/>
    <property type="match status" value="1"/>
</dbReference>
<evidence type="ECO:0000256" key="4">
    <source>
        <dbReference type="ARBA" id="ARBA00022801"/>
    </source>
</evidence>
<dbReference type="InterPro" id="IPR011709">
    <property type="entry name" value="DEAD-box_helicase_OB_fold"/>
</dbReference>
<evidence type="ECO:0000256" key="7">
    <source>
        <dbReference type="ARBA" id="ARBA00047984"/>
    </source>
</evidence>
<dbReference type="Pfam" id="PF21010">
    <property type="entry name" value="HA2_C"/>
    <property type="match status" value="1"/>
</dbReference>
<dbReference type="InterPro" id="IPR048333">
    <property type="entry name" value="HA2_WH"/>
</dbReference>
<evidence type="ECO:0000256" key="6">
    <source>
        <dbReference type="ARBA" id="ARBA00022840"/>
    </source>
</evidence>
<protein>
    <recommendedName>
        <fullName evidence="2">RNA helicase</fullName>
        <ecNumber evidence="2">3.6.4.13</ecNumber>
    </recommendedName>
</protein>
<evidence type="ECO:0000256" key="3">
    <source>
        <dbReference type="ARBA" id="ARBA00022741"/>
    </source>
</evidence>
<feature type="domain" description="Helicase ATP-binding" evidence="9">
    <location>
        <begin position="59"/>
        <end position="233"/>
    </location>
</feature>
<name>A0AAD9IHB1_PROWI</name>
<evidence type="ECO:0000256" key="8">
    <source>
        <dbReference type="SAM" id="MobiDB-lite"/>
    </source>
</evidence>
<evidence type="ECO:0000256" key="5">
    <source>
        <dbReference type="ARBA" id="ARBA00022806"/>
    </source>
</evidence>
<dbReference type="SMART" id="SM00847">
    <property type="entry name" value="HA2"/>
    <property type="match status" value="1"/>
</dbReference>
<feature type="region of interest" description="Disordered" evidence="8">
    <location>
        <begin position="1"/>
        <end position="20"/>
    </location>
</feature>
<feature type="domain" description="Helicase C-terminal" evidence="10">
    <location>
        <begin position="279"/>
        <end position="454"/>
    </location>
</feature>
<accession>A0AAD9IHB1</accession>
<dbReference type="InterPro" id="IPR001650">
    <property type="entry name" value="Helicase_C-like"/>
</dbReference>
<evidence type="ECO:0000313" key="12">
    <source>
        <dbReference type="Proteomes" id="UP001255856"/>
    </source>
</evidence>
<dbReference type="Proteomes" id="UP001255856">
    <property type="component" value="Unassembled WGS sequence"/>
</dbReference>
<keyword evidence="3" id="KW-0547">Nucleotide-binding</keyword>
<dbReference type="InterPro" id="IPR011545">
    <property type="entry name" value="DEAD/DEAH_box_helicase_dom"/>
</dbReference>
<evidence type="ECO:0000256" key="2">
    <source>
        <dbReference type="ARBA" id="ARBA00012552"/>
    </source>
</evidence>
<evidence type="ECO:0000259" key="10">
    <source>
        <dbReference type="PROSITE" id="PS51194"/>
    </source>
</evidence>
<dbReference type="InterPro" id="IPR027417">
    <property type="entry name" value="P-loop_NTPase"/>
</dbReference>
<dbReference type="SMART" id="SM00487">
    <property type="entry name" value="DEXDc"/>
    <property type="match status" value="1"/>
</dbReference>
<dbReference type="GO" id="GO:0005524">
    <property type="term" value="F:ATP binding"/>
    <property type="evidence" value="ECO:0007669"/>
    <property type="project" value="UniProtKB-KW"/>
</dbReference>
<dbReference type="FunFam" id="3.40.50.300:FF:000578">
    <property type="entry name" value="probable ATP-dependent RNA helicase DHX35"/>
    <property type="match status" value="1"/>
</dbReference>
<dbReference type="PROSITE" id="PS00690">
    <property type="entry name" value="DEAH_ATP_HELICASE"/>
    <property type="match status" value="1"/>
</dbReference>
<keyword evidence="6" id="KW-0067">ATP-binding</keyword>
<organism evidence="11 12">
    <name type="scientific">Prototheca wickerhamii</name>
    <dbReference type="NCBI Taxonomy" id="3111"/>
    <lineage>
        <taxon>Eukaryota</taxon>
        <taxon>Viridiplantae</taxon>
        <taxon>Chlorophyta</taxon>
        <taxon>core chlorophytes</taxon>
        <taxon>Trebouxiophyceae</taxon>
        <taxon>Chlorellales</taxon>
        <taxon>Chlorellaceae</taxon>
        <taxon>Prototheca</taxon>
    </lineage>
</organism>
<comment type="caution">
    <text evidence="11">The sequence shown here is derived from an EMBL/GenBank/DDBJ whole genome shotgun (WGS) entry which is preliminary data.</text>
</comment>